<dbReference type="eggNOG" id="COG3203">
    <property type="taxonomic scope" value="Bacteria"/>
</dbReference>
<dbReference type="Proteomes" id="UP000185062">
    <property type="component" value="Unassembled WGS sequence"/>
</dbReference>
<dbReference type="EMBL" id="FSRO01000001">
    <property type="protein sequence ID" value="SIO41403.1"/>
    <property type="molecule type" value="Genomic_DNA"/>
</dbReference>
<proteinExistence type="predicted"/>
<evidence type="ECO:0008006" key="3">
    <source>
        <dbReference type="Google" id="ProtNLM"/>
    </source>
</evidence>
<dbReference type="AlphaFoldDB" id="A0A1N6JAZ2"/>
<protein>
    <recommendedName>
        <fullName evidence="3">Phosphate-selective porin O and P</fullName>
    </recommendedName>
</protein>
<reference evidence="1 2" key="1">
    <citation type="submission" date="2016-12" db="EMBL/GenBank/DDBJ databases">
        <authorList>
            <person name="Song W.-J."/>
            <person name="Kurnit D.M."/>
        </authorList>
    </citation>
    <scope>NUCLEOTIDE SEQUENCE [LARGE SCALE GENOMIC DNA]</scope>
    <source>
        <strain evidence="1 2">ATCC 49181</strain>
    </source>
</reference>
<gene>
    <name evidence="1" type="ORF">SAMN02743940_2450</name>
</gene>
<sequence>MLGHYKRIISPITILIILGSFSVQAEDLDKSFKDTGFVSSAIEWLREAERQGDLQIHGFASQAYIKTSGNDVFGDSDKKGSFGFTEIGLNASLRILPKLQISAQALSRRAGKGNSGIPRLDYGFLDYRLISRETNQFGLRIGRLKNPLGFYNDTRDMAFTRPSILLPQSIYFDRTRNLALSSDAVQLYGETSSTNIGNFFFQFGFIRPIVDDKDTELALLSNDRPGDLTPKLSYIGRGSYESNDGRLRFSVSGAQVNIGYDPGKFDAISAGSIQFSPFIFSAQYNTEHWSLTSEYALRHFKYNNFGVIPDTDFFGESYYFQGTYRFNPHWEGVLRYDLLFTDREDRDGKEFASRSGQPRYSRFAKDITVGLRWNITPEFMLRTEYHRINGTAWLSVLDNPNSVDTRQHWNLFSVQASYRF</sequence>
<name>A0A1N6JAZ2_9PROT</name>
<accession>A0A1N6JAZ2</accession>
<organism evidence="1 2">
    <name type="scientific">Nitrosomonas cryotolerans ATCC 49181</name>
    <dbReference type="NCBI Taxonomy" id="1131553"/>
    <lineage>
        <taxon>Bacteria</taxon>
        <taxon>Pseudomonadati</taxon>
        <taxon>Pseudomonadota</taxon>
        <taxon>Betaproteobacteria</taxon>
        <taxon>Nitrosomonadales</taxon>
        <taxon>Nitrosomonadaceae</taxon>
        <taxon>Nitrosomonas</taxon>
    </lineage>
</organism>
<evidence type="ECO:0000313" key="1">
    <source>
        <dbReference type="EMBL" id="SIO41403.1"/>
    </source>
</evidence>
<dbReference type="SUPFAM" id="SSF56935">
    <property type="entry name" value="Porins"/>
    <property type="match status" value="1"/>
</dbReference>
<evidence type="ECO:0000313" key="2">
    <source>
        <dbReference type="Proteomes" id="UP000185062"/>
    </source>
</evidence>
<keyword evidence="2" id="KW-1185">Reference proteome</keyword>
<dbReference type="STRING" id="44575.SAMN05216419_100412"/>